<dbReference type="Proteomes" id="UP000181790">
    <property type="component" value="Unassembled WGS sequence"/>
</dbReference>
<dbReference type="RefSeq" id="WP_071504239.1">
    <property type="nucleotide sequence ID" value="NZ_MORL01000008.1"/>
</dbReference>
<dbReference type="OrthoDB" id="9805336at2"/>
<keyword evidence="4" id="KW-1185">Reference proteome</keyword>
<dbReference type="AlphaFoldDB" id="A0A1S2VH94"/>
<organism evidence="3 4">
    <name type="scientific">Arsenicibacter rosenii</name>
    <dbReference type="NCBI Taxonomy" id="1750698"/>
    <lineage>
        <taxon>Bacteria</taxon>
        <taxon>Pseudomonadati</taxon>
        <taxon>Bacteroidota</taxon>
        <taxon>Cytophagia</taxon>
        <taxon>Cytophagales</taxon>
        <taxon>Spirosomataceae</taxon>
        <taxon>Arsenicibacter</taxon>
    </lineage>
</organism>
<gene>
    <name evidence="3" type="ORF">BLX24_16305</name>
</gene>
<dbReference type="EMBL" id="MORL01000008">
    <property type="protein sequence ID" value="OIN58089.1"/>
    <property type="molecule type" value="Genomic_DNA"/>
</dbReference>
<evidence type="ECO:0000313" key="3">
    <source>
        <dbReference type="EMBL" id="OIN58089.1"/>
    </source>
</evidence>
<evidence type="ECO:0000313" key="4">
    <source>
        <dbReference type="Proteomes" id="UP000181790"/>
    </source>
</evidence>
<feature type="signal peptide" evidence="1">
    <location>
        <begin position="1"/>
        <end position="20"/>
    </location>
</feature>
<evidence type="ECO:0000256" key="1">
    <source>
        <dbReference type="SAM" id="SignalP"/>
    </source>
</evidence>
<dbReference type="Pfam" id="PF18990">
    <property type="entry name" value="DUF5723"/>
    <property type="match status" value="1"/>
</dbReference>
<protein>
    <recommendedName>
        <fullName evidence="2">DUF5723 domain-containing protein</fullName>
    </recommendedName>
</protein>
<proteinExistence type="predicted"/>
<feature type="domain" description="DUF5723" evidence="2">
    <location>
        <begin position="41"/>
        <end position="440"/>
    </location>
</feature>
<feature type="chain" id="PRO_5010284259" description="DUF5723 domain-containing protein" evidence="1">
    <location>
        <begin position="21"/>
        <end position="468"/>
    </location>
</feature>
<keyword evidence="1" id="KW-0732">Signal</keyword>
<evidence type="ECO:0000259" key="2">
    <source>
        <dbReference type="Pfam" id="PF18990"/>
    </source>
</evidence>
<dbReference type="InterPro" id="IPR043781">
    <property type="entry name" value="DUF5723"/>
</dbReference>
<accession>A0A1S2VH94</accession>
<name>A0A1S2VH94_9BACT</name>
<sequence>MNVRLLLGPGLLFLATASPAQNFLGLSTNPRSGTHRTYINPALSADSPHKFDLNIAAANIHVNNNFVRYQAPYSILTLLTNNVPDQYKRPDGSLDFKPAYTKEILDGQPKNVTVWGELRGPALRLPVGEGGSLTLSTRLRGTAQVLGASEDLLSAIRASLADNALYSIPNQNNRFNVGANVYSEYALTYAKPIAETDAVRVLAGATLKYLRGFTAGYLVNNQLNYSLQSETTPPNNPYLQISQIDARMAFTNYLQNKPLTMSTFFSGNVPGKGVGADFGIAIMNQVEDDQPVWQLSLSLTDFGTIFYNGESYDINEQNVKITPGDFNNVSVTSPEQVANVVREKLNLSPATSIGHFKMTLPTALNLTADLQATDKVGIGFVWRQNVLSSQAAAVRQPTLLSVVPRYDTKLITLAAPVTYLNQTILLGLSARVGPFWLGSDNIFGLIGNGNNGIHPRGTDLYAGVCFGF</sequence>
<comment type="caution">
    <text evidence="3">The sequence shown here is derived from an EMBL/GenBank/DDBJ whole genome shotgun (WGS) entry which is preliminary data.</text>
</comment>
<reference evidence="3 4" key="1">
    <citation type="submission" date="2016-10" db="EMBL/GenBank/DDBJ databases">
        <title>Arsenicibacter rosenii gen. nov., sp. nov., an efficient arsenic-methylating bacterium isolated from an arsenic-contaminated paddy soil.</title>
        <authorList>
            <person name="Huang K."/>
        </authorList>
    </citation>
    <scope>NUCLEOTIDE SEQUENCE [LARGE SCALE GENOMIC DNA]</scope>
    <source>
        <strain evidence="3 4">SM-1</strain>
    </source>
</reference>